<feature type="transmembrane region" description="Helical" evidence="10">
    <location>
        <begin position="20"/>
        <end position="41"/>
    </location>
</feature>
<keyword evidence="10" id="KW-0472">Membrane</keyword>
<name>A0A2A9E8I2_9MICO</name>
<dbReference type="PANTHER" id="PTHR24421:SF10">
    <property type="entry name" value="NITRATE_NITRITE SENSOR PROTEIN NARQ"/>
    <property type="match status" value="1"/>
</dbReference>
<dbReference type="PANTHER" id="PTHR24421">
    <property type="entry name" value="NITRATE/NITRITE SENSOR PROTEIN NARX-RELATED"/>
    <property type="match status" value="1"/>
</dbReference>
<dbReference type="Gene3D" id="3.30.565.10">
    <property type="entry name" value="Histidine kinase-like ATPase, C-terminal domain"/>
    <property type="match status" value="1"/>
</dbReference>
<dbReference type="Pfam" id="PF07730">
    <property type="entry name" value="HisKA_3"/>
    <property type="match status" value="1"/>
</dbReference>
<accession>A0A2A9E8I2</accession>
<keyword evidence="13" id="KW-1185">Reference proteome</keyword>
<proteinExistence type="predicted"/>
<dbReference type="InterPro" id="IPR050482">
    <property type="entry name" value="Sensor_HK_TwoCompSys"/>
</dbReference>
<evidence type="ECO:0000256" key="5">
    <source>
        <dbReference type="ARBA" id="ARBA00022741"/>
    </source>
</evidence>
<sequence length="399" mass="42463">MPFRPVLPAYSPPPLRAWGTTWRVLVALSTGALTFGGTLLSFPDGSDVLFALDLLLGLAAVVLMLWRRRRPLTIALVVSAISAVSASSAGALSIIVVSVSARRRWREVLAIGVVWIGAGYAYEQIVSTEVQVSWWAALLASALVYAVCVAVGFYIGGRRETLQNLEERAVRAEREQAARVDQARTAERSRIAREMHDVLAHRISLVAMHSGALAYRDDLTREETRATATIVRDNAYLALAELREVLGVLRDVASGATEPDRPQPTLGALPDLVEESRAAGTAVTCTVLAQTAEALASLPETTSRNAFRILQEALTNARKHAAGAPVELGLSGVPGGRLDIVLRNPVPEPAALASTGPDLPASGMGLAGLTERAKLAGGELTHGIDQGGQFAVRAWLPWP</sequence>
<dbReference type="AlphaFoldDB" id="A0A2A9E8I2"/>
<dbReference type="GO" id="GO:0016020">
    <property type="term" value="C:membrane"/>
    <property type="evidence" value="ECO:0007669"/>
    <property type="project" value="InterPro"/>
</dbReference>
<reference evidence="12 13" key="1">
    <citation type="submission" date="2017-10" db="EMBL/GenBank/DDBJ databases">
        <title>Sequencing the genomes of 1000 actinobacteria strains.</title>
        <authorList>
            <person name="Klenk H.-P."/>
        </authorList>
    </citation>
    <scope>NUCLEOTIDE SEQUENCE [LARGE SCALE GENOMIC DNA]</scope>
    <source>
        <strain evidence="12 13">DSM 18966</strain>
    </source>
</reference>
<gene>
    <name evidence="12" type="ORF">ATL42_2802</name>
</gene>
<keyword evidence="5" id="KW-0547">Nucleotide-binding</keyword>
<evidence type="ECO:0000256" key="6">
    <source>
        <dbReference type="ARBA" id="ARBA00022777"/>
    </source>
</evidence>
<evidence type="ECO:0000313" key="13">
    <source>
        <dbReference type="Proteomes" id="UP000225548"/>
    </source>
</evidence>
<organism evidence="12 13">
    <name type="scientific">Sanguibacter antarcticus</name>
    <dbReference type="NCBI Taxonomy" id="372484"/>
    <lineage>
        <taxon>Bacteria</taxon>
        <taxon>Bacillati</taxon>
        <taxon>Actinomycetota</taxon>
        <taxon>Actinomycetes</taxon>
        <taxon>Micrococcales</taxon>
        <taxon>Sanguibacteraceae</taxon>
        <taxon>Sanguibacter</taxon>
    </lineage>
</organism>
<dbReference type="EC" id="2.7.13.3" evidence="2"/>
<comment type="catalytic activity">
    <reaction evidence="1">
        <text>ATP + protein L-histidine = ADP + protein N-phospho-L-histidine.</text>
        <dbReference type="EC" id="2.7.13.3"/>
    </reaction>
</comment>
<dbReference type="InterPro" id="IPR036890">
    <property type="entry name" value="HATPase_C_sf"/>
</dbReference>
<dbReference type="InterPro" id="IPR011712">
    <property type="entry name" value="Sig_transdc_His_kin_sub3_dim/P"/>
</dbReference>
<keyword evidence="4" id="KW-0808">Transferase</keyword>
<keyword evidence="3" id="KW-0597">Phosphoprotein</keyword>
<keyword evidence="10" id="KW-0812">Transmembrane</keyword>
<feature type="transmembrane region" description="Helical" evidence="10">
    <location>
        <begin position="72"/>
        <end position="96"/>
    </location>
</feature>
<evidence type="ECO:0000256" key="1">
    <source>
        <dbReference type="ARBA" id="ARBA00000085"/>
    </source>
</evidence>
<feature type="domain" description="Signal transduction histidine kinase subgroup 3 dimerisation and phosphoacceptor" evidence="11">
    <location>
        <begin position="187"/>
        <end position="252"/>
    </location>
</feature>
<dbReference type="GO" id="GO:0005524">
    <property type="term" value="F:ATP binding"/>
    <property type="evidence" value="ECO:0007669"/>
    <property type="project" value="UniProtKB-KW"/>
</dbReference>
<evidence type="ECO:0000256" key="9">
    <source>
        <dbReference type="SAM" id="Coils"/>
    </source>
</evidence>
<evidence type="ECO:0000259" key="11">
    <source>
        <dbReference type="Pfam" id="PF07730"/>
    </source>
</evidence>
<protein>
    <recommendedName>
        <fullName evidence="2">histidine kinase</fullName>
        <ecNumber evidence="2">2.7.13.3</ecNumber>
    </recommendedName>
</protein>
<dbReference type="CDD" id="cd16917">
    <property type="entry name" value="HATPase_UhpB-NarQ-NarX-like"/>
    <property type="match status" value="1"/>
</dbReference>
<feature type="coiled-coil region" evidence="9">
    <location>
        <begin position="155"/>
        <end position="182"/>
    </location>
</feature>
<evidence type="ECO:0000256" key="8">
    <source>
        <dbReference type="ARBA" id="ARBA00023012"/>
    </source>
</evidence>
<keyword evidence="9" id="KW-0175">Coiled coil</keyword>
<feature type="transmembrane region" description="Helical" evidence="10">
    <location>
        <begin position="108"/>
        <end position="126"/>
    </location>
</feature>
<keyword evidence="6 12" id="KW-0418">Kinase</keyword>
<keyword evidence="7" id="KW-0067">ATP-binding</keyword>
<feature type="transmembrane region" description="Helical" evidence="10">
    <location>
        <begin position="48"/>
        <end position="66"/>
    </location>
</feature>
<comment type="caution">
    <text evidence="12">The sequence shown here is derived from an EMBL/GenBank/DDBJ whole genome shotgun (WGS) entry which is preliminary data.</text>
</comment>
<evidence type="ECO:0000256" key="7">
    <source>
        <dbReference type="ARBA" id="ARBA00022840"/>
    </source>
</evidence>
<dbReference type="OrthoDB" id="227596at2"/>
<feature type="transmembrane region" description="Helical" evidence="10">
    <location>
        <begin position="132"/>
        <end position="155"/>
    </location>
</feature>
<keyword evidence="10" id="KW-1133">Transmembrane helix</keyword>
<evidence type="ECO:0000313" key="12">
    <source>
        <dbReference type="EMBL" id="PFG34871.1"/>
    </source>
</evidence>
<dbReference type="GO" id="GO:0000155">
    <property type="term" value="F:phosphorelay sensor kinase activity"/>
    <property type="evidence" value="ECO:0007669"/>
    <property type="project" value="InterPro"/>
</dbReference>
<evidence type="ECO:0000256" key="10">
    <source>
        <dbReference type="SAM" id="Phobius"/>
    </source>
</evidence>
<dbReference type="RefSeq" id="WP_098455836.1">
    <property type="nucleotide sequence ID" value="NZ_PDJG01000001.1"/>
</dbReference>
<dbReference type="EMBL" id="PDJG01000001">
    <property type="protein sequence ID" value="PFG34871.1"/>
    <property type="molecule type" value="Genomic_DNA"/>
</dbReference>
<evidence type="ECO:0000256" key="2">
    <source>
        <dbReference type="ARBA" id="ARBA00012438"/>
    </source>
</evidence>
<keyword evidence="8" id="KW-0902">Two-component regulatory system</keyword>
<evidence type="ECO:0000256" key="4">
    <source>
        <dbReference type="ARBA" id="ARBA00022679"/>
    </source>
</evidence>
<dbReference type="Gene3D" id="1.20.5.1930">
    <property type="match status" value="1"/>
</dbReference>
<dbReference type="Proteomes" id="UP000225548">
    <property type="component" value="Unassembled WGS sequence"/>
</dbReference>
<evidence type="ECO:0000256" key="3">
    <source>
        <dbReference type="ARBA" id="ARBA00022553"/>
    </source>
</evidence>
<dbReference type="GO" id="GO:0046983">
    <property type="term" value="F:protein dimerization activity"/>
    <property type="evidence" value="ECO:0007669"/>
    <property type="project" value="InterPro"/>
</dbReference>